<feature type="binding site" evidence="5 8">
    <location>
        <position position="81"/>
    </location>
    <ligand>
        <name>Mg(2+)</name>
        <dbReference type="ChEBI" id="CHEBI:18420"/>
    </ligand>
</feature>
<name>A0A6H1Q393_9PROT</name>
<comment type="similarity">
    <text evidence="1 5">Belongs to the PanB family.</text>
</comment>
<dbReference type="GO" id="GO:0000287">
    <property type="term" value="F:magnesium ion binding"/>
    <property type="evidence" value="ECO:0007669"/>
    <property type="project" value="TreeGrafter"/>
</dbReference>
<dbReference type="SUPFAM" id="SSF51621">
    <property type="entry name" value="Phosphoenolpyruvate/pyruvate domain"/>
    <property type="match status" value="1"/>
</dbReference>
<dbReference type="KEGG" id="peg:E5R92_02805"/>
<dbReference type="Gene3D" id="3.20.20.60">
    <property type="entry name" value="Phosphoenolpyruvate-binding domains"/>
    <property type="match status" value="1"/>
</dbReference>
<organism evidence="9 10">
    <name type="scientific">Candidatus Pelagibacter giovannonii</name>
    <dbReference type="NCBI Taxonomy" id="2563896"/>
    <lineage>
        <taxon>Bacteria</taxon>
        <taxon>Pseudomonadati</taxon>
        <taxon>Pseudomonadota</taxon>
        <taxon>Alphaproteobacteria</taxon>
        <taxon>Candidatus Pelagibacterales</taxon>
        <taxon>Candidatus Pelagibacteraceae</taxon>
        <taxon>Candidatus Pelagibacter</taxon>
    </lineage>
</organism>
<feature type="binding site" evidence="5 8">
    <location>
        <position position="42"/>
    </location>
    <ligand>
        <name>Mg(2+)</name>
        <dbReference type="ChEBI" id="CHEBI:18420"/>
    </ligand>
</feature>
<dbReference type="NCBIfam" id="TIGR00222">
    <property type="entry name" value="panB"/>
    <property type="match status" value="1"/>
</dbReference>
<dbReference type="EC" id="2.1.2.11" evidence="5"/>
<evidence type="ECO:0000313" key="9">
    <source>
        <dbReference type="EMBL" id="QIZ20715.1"/>
    </source>
</evidence>
<comment type="function">
    <text evidence="5">Catalyzes the reversible reaction in which hydroxymethyl group from 5,10-methylenetetrahydrofolate is transferred onto alpha-ketoisovalerate to form ketopantoate.</text>
</comment>
<evidence type="ECO:0000256" key="2">
    <source>
        <dbReference type="ARBA" id="ARBA00011424"/>
    </source>
</evidence>
<dbReference type="NCBIfam" id="NF001452">
    <property type="entry name" value="PRK00311.1"/>
    <property type="match status" value="1"/>
</dbReference>
<dbReference type="PIRSF" id="PIRSF000388">
    <property type="entry name" value="Pantoate_hydroxy_MeTrfase"/>
    <property type="match status" value="1"/>
</dbReference>
<protein>
    <recommendedName>
        <fullName evidence="5">3-methyl-2-oxobutanoate hydroxymethyltransferase</fullName>
        <ecNumber evidence="5">2.1.2.11</ecNumber>
    </recommendedName>
    <alternativeName>
        <fullName evidence="5">Ketopantoate hydroxymethyltransferase</fullName>
        <shortName evidence="5">KPHMT</shortName>
    </alternativeName>
</protein>
<dbReference type="Pfam" id="PF02548">
    <property type="entry name" value="Pantoate_transf"/>
    <property type="match status" value="1"/>
</dbReference>
<dbReference type="Proteomes" id="UP000501094">
    <property type="component" value="Chromosome"/>
</dbReference>
<evidence type="ECO:0000256" key="8">
    <source>
        <dbReference type="PIRSR" id="PIRSR000388-3"/>
    </source>
</evidence>
<dbReference type="InterPro" id="IPR040442">
    <property type="entry name" value="Pyrv_kinase-like_dom_sf"/>
</dbReference>
<keyword evidence="10" id="KW-1185">Reference proteome</keyword>
<dbReference type="EMBL" id="CP038852">
    <property type="protein sequence ID" value="QIZ20715.1"/>
    <property type="molecule type" value="Genomic_DNA"/>
</dbReference>
<keyword evidence="5" id="KW-0963">Cytoplasm</keyword>
<keyword evidence="3 5" id="KW-0566">Pantothenate biosynthesis</keyword>
<keyword evidence="9" id="KW-0489">Methyltransferase</keyword>
<dbReference type="InterPro" id="IPR015813">
    <property type="entry name" value="Pyrv/PenolPyrv_kinase-like_dom"/>
</dbReference>
<feature type="binding site" evidence="5 7">
    <location>
        <position position="81"/>
    </location>
    <ligand>
        <name>3-methyl-2-oxobutanoate</name>
        <dbReference type="ChEBI" id="CHEBI:11851"/>
    </ligand>
</feature>
<proteinExistence type="inferred from homology"/>
<evidence type="ECO:0000313" key="10">
    <source>
        <dbReference type="Proteomes" id="UP000501094"/>
    </source>
</evidence>
<dbReference type="AlphaFoldDB" id="A0A6H1Q393"/>
<dbReference type="GO" id="GO:0015940">
    <property type="term" value="P:pantothenate biosynthetic process"/>
    <property type="evidence" value="ECO:0007669"/>
    <property type="project" value="UniProtKB-UniRule"/>
</dbReference>
<evidence type="ECO:0000256" key="4">
    <source>
        <dbReference type="ARBA" id="ARBA00022679"/>
    </source>
</evidence>
<evidence type="ECO:0000256" key="5">
    <source>
        <dbReference type="HAMAP-Rule" id="MF_00156"/>
    </source>
</evidence>
<comment type="catalytic activity">
    <reaction evidence="5">
        <text>(6R)-5,10-methylene-5,6,7,8-tetrahydrofolate + 3-methyl-2-oxobutanoate + H2O = 2-dehydropantoate + (6S)-5,6,7,8-tetrahydrofolate</text>
        <dbReference type="Rhea" id="RHEA:11824"/>
        <dbReference type="ChEBI" id="CHEBI:11561"/>
        <dbReference type="ChEBI" id="CHEBI:11851"/>
        <dbReference type="ChEBI" id="CHEBI:15377"/>
        <dbReference type="ChEBI" id="CHEBI:15636"/>
        <dbReference type="ChEBI" id="CHEBI:57453"/>
        <dbReference type="EC" id="2.1.2.11"/>
    </reaction>
</comment>
<keyword evidence="5 8" id="KW-0460">Magnesium</keyword>
<dbReference type="GO" id="GO:0005737">
    <property type="term" value="C:cytoplasm"/>
    <property type="evidence" value="ECO:0007669"/>
    <property type="project" value="UniProtKB-SubCell"/>
</dbReference>
<dbReference type="CDD" id="cd06557">
    <property type="entry name" value="KPHMT-like"/>
    <property type="match status" value="1"/>
</dbReference>
<dbReference type="RefSeq" id="WP_168606597.1">
    <property type="nucleotide sequence ID" value="NZ_CP038852.1"/>
</dbReference>
<dbReference type="GO" id="GO:0008168">
    <property type="term" value="F:methyltransferase activity"/>
    <property type="evidence" value="ECO:0007669"/>
    <property type="project" value="UniProtKB-KW"/>
</dbReference>
<feature type="binding site" evidence="5 7">
    <location>
        <begin position="42"/>
        <end position="43"/>
    </location>
    <ligand>
        <name>3-methyl-2-oxobutanoate</name>
        <dbReference type="ChEBI" id="CHEBI:11851"/>
    </ligand>
</feature>
<dbReference type="PANTHER" id="PTHR20881:SF0">
    <property type="entry name" value="3-METHYL-2-OXOBUTANOATE HYDROXYMETHYLTRANSFERASE"/>
    <property type="match status" value="1"/>
</dbReference>
<dbReference type="GO" id="GO:0003864">
    <property type="term" value="F:3-methyl-2-oxobutanoate hydroxymethyltransferase activity"/>
    <property type="evidence" value="ECO:0007669"/>
    <property type="project" value="UniProtKB-UniRule"/>
</dbReference>
<feature type="binding site" evidence="5 8">
    <location>
        <position position="112"/>
    </location>
    <ligand>
        <name>Mg(2+)</name>
        <dbReference type="ChEBI" id="CHEBI:18420"/>
    </ligand>
</feature>
<keyword evidence="5 8" id="KW-0479">Metal-binding</keyword>
<feature type="binding site" evidence="5 7">
    <location>
        <position position="110"/>
    </location>
    <ligand>
        <name>3-methyl-2-oxobutanoate</name>
        <dbReference type="ChEBI" id="CHEBI:11851"/>
    </ligand>
</feature>
<dbReference type="UniPathway" id="UPA00028">
    <property type="reaction ID" value="UER00003"/>
</dbReference>
<reference evidence="9 10" key="1">
    <citation type="journal article" date="2020" name="Nat. Microbiol.">
        <title>Lysogenic host-virus interactions in SAR11 marine bacteria.</title>
        <authorList>
            <person name="Morris R.M."/>
            <person name="Cain K.R."/>
            <person name="Hvorecny K.L."/>
            <person name="Kollman J.M."/>
        </authorList>
    </citation>
    <scope>NUCLEOTIDE SEQUENCE [LARGE SCALE GENOMIC DNA]</scope>
    <source>
        <strain evidence="9 10">NP1</strain>
    </source>
</reference>
<evidence type="ECO:0000256" key="6">
    <source>
        <dbReference type="PIRSR" id="PIRSR000388-1"/>
    </source>
</evidence>
<dbReference type="GO" id="GO:0032259">
    <property type="term" value="P:methylation"/>
    <property type="evidence" value="ECO:0007669"/>
    <property type="project" value="UniProtKB-KW"/>
</dbReference>
<evidence type="ECO:0000256" key="3">
    <source>
        <dbReference type="ARBA" id="ARBA00022655"/>
    </source>
</evidence>
<dbReference type="InterPro" id="IPR003700">
    <property type="entry name" value="Pantoate_hydroxy_MeTrfase"/>
</dbReference>
<feature type="active site" description="Proton acceptor" evidence="5 6">
    <location>
        <position position="176"/>
    </location>
</feature>
<evidence type="ECO:0000256" key="1">
    <source>
        <dbReference type="ARBA" id="ARBA00008676"/>
    </source>
</evidence>
<dbReference type="PANTHER" id="PTHR20881">
    <property type="entry name" value="3-METHYL-2-OXOBUTANOATE HYDROXYMETHYLTRANSFERASE"/>
    <property type="match status" value="1"/>
</dbReference>
<evidence type="ECO:0000256" key="7">
    <source>
        <dbReference type="PIRSR" id="PIRSR000388-2"/>
    </source>
</evidence>
<accession>A0A6H1Q393</accession>
<comment type="subunit">
    <text evidence="2 5">Homodecamer; pentamer of dimers.</text>
</comment>
<dbReference type="HAMAP" id="MF_00156">
    <property type="entry name" value="PanB"/>
    <property type="match status" value="1"/>
</dbReference>
<comment type="cofactor">
    <cofactor evidence="5 8">
        <name>Mg(2+)</name>
        <dbReference type="ChEBI" id="CHEBI:18420"/>
    </cofactor>
    <text evidence="5 8">Binds 1 Mg(2+) ion per subunit.</text>
</comment>
<gene>
    <name evidence="5 9" type="primary">panB</name>
    <name evidence="9" type="ORF">E5R92_02805</name>
</gene>
<sequence length="257" mass="28909">MNSKIINFIKRKNKSKIISLTAYSKNIASIIDKHCDLVLVGDSLGSVLYNFSSTKKVTLDMMIEHSKSVRMGVKKSLMVVDMPHNTYRTPREALRNAKKIISKTKCDAVKLEGGKKFVQIIKTLTKNKIPVMGHLGLLPQSAINFKFKGKETKERKTILRDSKLLEEAGVFSIVLECIESSLAKEITKTIKIPTIGIGASVHCDGQVLVTDDLMGLNKIKARFVKKYANIEKQINDATLKFKKDVLKRKFPTKKHSY</sequence>
<keyword evidence="4 5" id="KW-0808">Transferase</keyword>
<comment type="subcellular location">
    <subcellularLocation>
        <location evidence="5">Cytoplasm</location>
    </subcellularLocation>
</comment>
<comment type="pathway">
    <text evidence="5">Cofactor biosynthesis; (R)-pantothenate biosynthesis; (R)-pantoate from 3-methyl-2-oxobutanoate: step 1/2.</text>
</comment>